<evidence type="ECO:0000256" key="4">
    <source>
        <dbReference type="ARBA" id="ARBA00023136"/>
    </source>
</evidence>
<keyword evidence="3" id="KW-0496">Mitochondrion</keyword>
<keyword evidence="6" id="KW-0449">Lipoprotein</keyword>
<dbReference type="Proteomes" id="UP001479290">
    <property type="component" value="Unassembled WGS sequence"/>
</dbReference>
<dbReference type="AlphaFoldDB" id="A0AAW1YV96"/>
<evidence type="ECO:0008006" key="12">
    <source>
        <dbReference type="Google" id="ProtNLM"/>
    </source>
</evidence>
<keyword evidence="1" id="KW-0519">Myristate</keyword>
<evidence type="ECO:0000256" key="8">
    <source>
        <dbReference type="SAM" id="Coils"/>
    </source>
</evidence>
<evidence type="ECO:0000256" key="3">
    <source>
        <dbReference type="ARBA" id="ARBA00023128"/>
    </source>
</evidence>
<reference evidence="10 11" key="1">
    <citation type="submission" date="2024-05" db="EMBL/GenBank/DDBJ databases">
        <title>A high-quality chromosomal-level genome assembly of Topmouth culter (Culter alburnus).</title>
        <authorList>
            <person name="Zhao H."/>
        </authorList>
    </citation>
    <scope>NUCLEOTIDE SEQUENCE [LARGE SCALE GENOMIC DNA]</scope>
    <source>
        <strain evidence="10">CATC2023</strain>
        <tissue evidence="10">Muscle</tissue>
    </source>
</reference>
<feature type="region of interest" description="Disordered" evidence="9">
    <location>
        <begin position="36"/>
        <end position="73"/>
    </location>
</feature>
<comment type="subcellular location">
    <subcellularLocation>
        <location evidence="7">Mitochondrion inner membrane</location>
        <topology evidence="7">Lipid-anchor</topology>
    </subcellularLocation>
</comment>
<dbReference type="GO" id="GO:0061617">
    <property type="term" value="C:MICOS complex"/>
    <property type="evidence" value="ECO:0007669"/>
    <property type="project" value="InterPro"/>
</dbReference>
<keyword evidence="2" id="KW-0999">Mitochondrion inner membrane</keyword>
<gene>
    <name evidence="10" type="ORF">ABG768_017800</name>
</gene>
<feature type="coiled-coil region" evidence="8">
    <location>
        <begin position="379"/>
        <end position="533"/>
    </location>
</feature>
<proteinExistence type="predicted"/>
<dbReference type="GO" id="GO:0007007">
    <property type="term" value="P:inner mitochondrial membrane organization"/>
    <property type="evidence" value="ECO:0007669"/>
    <property type="project" value="TreeGrafter"/>
</dbReference>
<evidence type="ECO:0000313" key="11">
    <source>
        <dbReference type="Proteomes" id="UP001479290"/>
    </source>
</evidence>
<organism evidence="10 11">
    <name type="scientific">Culter alburnus</name>
    <name type="common">Topmouth culter</name>
    <dbReference type="NCBI Taxonomy" id="194366"/>
    <lineage>
        <taxon>Eukaryota</taxon>
        <taxon>Metazoa</taxon>
        <taxon>Chordata</taxon>
        <taxon>Craniata</taxon>
        <taxon>Vertebrata</taxon>
        <taxon>Euteleostomi</taxon>
        <taxon>Actinopterygii</taxon>
        <taxon>Neopterygii</taxon>
        <taxon>Teleostei</taxon>
        <taxon>Ostariophysi</taxon>
        <taxon>Cypriniformes</taxon>
        <taxon>Xenocyprididae</taxon>
        <taxon>Xenocypridinae</taxon>
        <taxon>Culter</taxon>
    </lineage>
</organism>
<feature type="compositionally biased region" description="Polar residues" evidence="9">
    <location>
        <begin position="242"/>
        <end position="254"/>
    </location>
</feature>
<dbReference type="PANTHER" id="PTHR21588:SF23">
    <property type="entry name" value="MICOS COMPLEX SUBUNIT MIC19 ISOFORM X1"/>
    <property type="match status" value="1"/>
</dbReference>
<protein>
    <recommendedName>
        <fullName evidence="12">MICOS complex subunit MIC19-like</fullName>
    </recommendedName>
</protein>
<evidence type="ECO:0000256" key="1">
    <source>
        <dbReference type="ARBA" id="ARBA00022707"/>
    </source>
</evidence>
<feature type="region of interest" description="Disordered" evidence="9">
    <location>
        <begin position="270"/>
        <end position="357"/>
    </location>
</feature>
<evidence type="ECO:0000256" key="2">
    <source>
        <dbReference type="ARBA" id="ARBA00022792"/>
    </source>
</evidence>
<accession>A0AAW1YV96</accession>
<feature type="compositionally biased region" description="Low complexity" evidence="9">
    <location>
        <begin position="104"/>
        <end position="118"/>
    </location>
</feature>
<evidence type="ECO:0000256" key="7">
    <source>
        <dbReference type="ARBA" id="ARBA00034476"/>
    </source>
</evidence>
<evidence type="ECO:0000313" key="10">
    <source>
        <dbReference type="EMBL" id="KAK9951929.1"/>
    </source>
</evidence>
<dbReference type="InterPro" id="IPR052632">
    <property type="entry name" value="MICOS_subunit_Mic19"/>
</dbReference>
<feature type="compositionally biased region" description="Polar residues" evidence="9">
    <location>
        <begin position="322"/>
        <end position="334"/>
    </location>
</feature>
<dbReference type="PANTHER" id="PTHR21588">
    <property type="entry name" value="COILED-COIL-HELIX-COILED-COIL-HELIX DOMAIN CONTAINING 6"/>
    <property type="match status" value="1"/>
</dbReference>
<feature type="region of interest" description="Disordered" evidence="9">
    <location>
        <begin position="104"/>
        <end position="256"/>
    </location>
</feature>
<dbReference type="Pfam" id="PF05300">
    <property type="entry name" value="MIC19_MIC25"/>
    <property type="match status" value="1"/>
</dbReference>
<keyword evidence="5" id="KW-1015">Disulfide bond</keyword>
<keyword evidence="4" id="KW-0472">Membrane</keyword>
<keyword evidence="11" id="KW-1185">Reference proteome</keyword>
<dbReference type="EMBL" id="JAWDJR010000024">
    <property type="protein sequence ID" value="KAK9951929.1"/>
    <property type="molecule type" value="Genomic_DNA"/>
</dbReference>
<evidence type="ECO:0000256" key="5">
    <source>
        <dbReference type="ARBA" id="ARBA00023157"/>
    </source>
</evidence>
<dbReference type="PROSITE" id="PS51808">
    <property type="entry name" value="CHCH"/>
    <property type="match status" value="1"/>
</dbReference>
<comment type="caution">
    <text evidence="10">The sequence shown here is derived from an EMBL/GenBank/DDBJ whole genome shotgun (WGS) entry which is preliminary data.</text>
</comment>
<sequence length="600" mass="65374">MGGNSSSRHVSLDDEADEVTFVKGIRLSERVIERMKESPPVVRPQAPTRSFMQSPSTPPVAPPVECSVPDERHVPIMPHSPSYVSALVPPPISKPITPLVPLVTEETSTPPSSVDSPTGNKHVVVPDPQPGSANVLVPDPQPGSANILVPDPQPGSANVLVPDPQPGSANVLVPDPQPGSANVLVPDPQPAEPINAPSQVSSEPLTAPPLEEPTSAPVEPLIPPPVATSTTEPVTIPPSPTTDPLTEPVTSLESSIEPVVVPTELLVPSAEPIEPVETPSSSALSAEPTSADPMDLPVPSPVELETSPFPISIPDPIPSILEESTVSPSGSASDVDSPDEMPSKTQMDPPSTEEVPPVEEPVVPPLIDQVEVFQPQTHVVDEEMLRKQIREDLQKLLNEEMKTAERNMLQQLEEEKAKAKAQAQAAAQLQIQEEVQKVLEEEKASYQQTLADAIRREQVNVQDERLITQYYWMERKAQKLDEKEKDLKNQDTLFREQIAKMQEKTAQFTKVTAENYRKGLEDATNRFRRYQIQPVCLDLQSQIMKCYAENKGQTMSCSNIASLYIQCVDRAKQSVLQEPLRTDVCKTWVSAVAFLVSSHS</sequence>
<name>A0AAW1YV96_CULAL</name>
<evidence type="ECO:0000256" key="9">
    <source>
        <dbReference type="SAM" id="MobiDB-lite"/>
    </source>
</evidence>
<evidence type="ECO:0000256" key="6">
    <source>
        <dbReference type="ARBA" id="ARBA00023288"/>
    </source>
</evidence>
<keyword evidence="8" id="KW-0175">Coiled coil</keyword>
<feature type="compositionally biased region" description="Polar residues" evidence="9">
    <location>
        <begin position="278"/>
        <end position="288"/>
    </location>
</feature>
<dbReference type="InterPro" id="IPR007964">
    <property type="entry name" value="MIC19/MIC25"/>
</dbReference>